<sequence length="730" mass="81101">MDYGSYIRSRAPCEMTNIWTGIKNSYRMPMIYQAEASECGLACLAMVSNFHGHRIDLNGIRRRFNVGLNGLNLSTMIDLCQQLGLSARALRLELHHLGELKMPAILHWELNHFVVLKSVKGKKFTVLDPNLGEIEYGIEAFSEKFTGVALEIVKPQNFNIIFDKSKIGLKNLASGFEGLYKSFVYILFVSLSLQLLVLAAPFQVQIVIDEAIGRSDDSLLIVVAAGFFILAILLAVISGLREWSIRLLGFQLVYQIVGNLMQHVMKLPIGFFEKRHMGDILSRFGSTKTIQQVLTQGIASVLIDGTMALVSASILIFYSMKLSAIVFAGLFLIGAINWAFYPIIRDRSEAQIANSANEQTYLMETLRAISPIKIMGFESVREANWRNLFSLVFDSAAKSARVEIFLNSIVMAANGIQTVAILYFGAKSILNNEGLSVGMLVAFLAFRQIFVDRSLALVQQFTQFRLISLHMDRLSDLVHATSEDMGGQEDLRAVEGDIELQNLSYRYGDADRWVFKDATLKIQAGEYIAITGPSGGGKSTLVKLMLGLMPPNEGTIKLDGHEATPARWRSWRASVGYVAQNDNLLSGTIAENISFFSSDFDTATIHEAAKIAQIHNEILKMPMGYHTLVGDMGSSLSGGQKQRLLLARALYRKPKILILDEGTANIDEETEEIISQIIRELDITRIAVAHRPSLIKKADRIVDVYGAKITEVNSYVISDGIDLKSFEISR</sequence>
<evidence type="ECO:0000259" key="10">
    <source>
        <dbReference type="PROSITE" id="PS50990"/>
    </source>
</evidence>
<dbReference type="PROSITE" id="PS50929">
    <property type="entry name" value="ABC_TM1F"/>
    <property type="match status" value="1"/>
</dbReference>
<evidence type="ECO:0000259" key="9">
    <source>
        <dbReference type="PROSITE" id="PS50929"/>
    </source>
</evidence>
<evidence type="ECO:0000256" key="6">
    <source>
        <dbReference type="ARBA" id="ARBA00023136"/>
    </source>
</evidence>
<proteinExistence type="predicted"/>
<dbReference type="SUPFAM" id="SSF52540">
    <property type="entry name" value="P-loop containing nucleoside triphosphate hydrolases"/>
    <property type="match status" value="1"/>
</dbReference>
<keyword evidence="4" id="KW-0067">ATP-binding</keyword>
<dbReference type="GO" id="GO:0034040">
    <property type="term" value="F:ATPase-coupled lipid transmembrane transporter activity"/>
    <property type="evidence" value="ECO:0007669"/>
    <property type="project" value="TreeGrafter"/>
</dbReference>
<dbReference type="PANTHER" id="PTHR24221">
    <property type="entry name" value="ATP-BINDING CASSETTE SUB-FAMILY B"/>
    <property type="match status" value="1"/>
</dbReference>
<dbReference type="PROSITE" id="PS00211">
    <property type="entry name" value="ABC_TRANSPORTER_1"/>
    <property type="match status" value="1"/>
</dbReference>
<comment type="subcellular location">
    <subcellularLocation>
        <location evidence="1">Cell membrane</location>
        <topology evidence="1">Multi-pass membrane protein</topology>
    </subcellularLocation>
</comment>
<accession>A0A3G9G9H1</accession>
<evidence type="ECO:0000256" key="7">
    <source>
        <dbReference type="SAM" id="Phobius"/>
    </source>
</evidence>
<dbReference type="GO" id="GO:0006508">
    <property type="term" value="P:proteolysis"/>
    <property type="evidence" value="ECO:0007669"/>
    <property type="project" value="InterPro"/>
</dbReference>
<reference evidence="12" key="2">
    <citation type="journal article" date="2017" name="Plant Physiol. Biochem.">
        <title>Differential oxidative and antioxidative response of duckweed Lemna minor toward plant growth promoting/inhibiting bacteria.</title>
        <authorList>
            <person name="Ishizawa H."/>
            <person name="Kuroda M."/>
            <person name="Morikawa M."/>
            <person name="Ike M."/>
        </authorList>
    </citation>
    <scope>NUCLEOTIDE SEQUENCE [LARGE SCALE GENOMIC DNA]</scope>
    <source>
        <strain evidence="12">M6</strain>
    </source>
</reference>
<evidence type="ECO:0000313" key="12">
    <source>
        <dbReference type="Proteomes" id="UP000278756"/>
    </source>
</evidence>
<keyword evidence="3" id="KW-0547">Nucleotide-binding</keyword>
<feature type="domain" description="Peptidase C39" evidence="10">
    <location>
        <begin position="33"/>
        <end position="152"/>
    </location>
</feature>
<dbReference type="InterPro" id="IPR005074">
    <property type="entry name" value="Peptidase_C39"/>
</dbReference>
<evidence type="ECO:0000313" key="11">
    <source>
        <dbReference type="EMBL" id="BBF82645.1"/>
    </source>
</evidence>
<dbReference type="PANTHER" id="PTHR24221:SF606">
    <property type="entry name" value="COLICIN V SECRETION-PROCESSING ATP-BINDING PROTEIN"/>
    <property type="match status" value="1"/>
</dbReference>
<dbReference type="GO" id="GO:0005886">
    <property type="term" value="C:plasma membrane"/>
    <property type="evidence" value="ECO:0007669"/>
    <property type="project" value="UniProtKB-SubCell"/>
</dbReference>
<organism evidence="11 12">
    <name type="scientific">Asticcacaulis excentricus</name>
    <dbReference type="NCBI Taxonomy" id="78587"/>
    <lineage>
        <taxon>Bacteria</taxon>
        <taxon>Pseudomonadati</taxon>
        <taxon>Pseudomonadota</taxon>
        <taxon>Alphaproteobacteria</taxon>
        <taxon>Caulobacterales</taxon>
        <taxon>Caulobacteraceae</taxon>
        <taxon>Asticcacaulis</taxon>
    </lineage>
</organism>
<evidence type="ECO:0000256" key="4">
    <source>
        <dbReference type="ARBA" id="ARBA00022840"/>
    </source>
</evidence>
<dbReference type="InterPro" id="IPR039421">
    <property type="entry name" value="Type_1_exporter"/>
</dbReference>
<dbReference type="Gene3D" id="3.40.50.300">
    <property type="entry name" value="P-loop containing nucleotide triphosphate hydrolases"/>
    <property type="match status" value="1"/>
</dbReference>
<name>A0A3G9G9H1_9CAUL</name>
<dbReference type="PROSITE" id="PS50990">
    <property type="entry name" value="PEPTIDASE_C39"/>
    <property type="match status" value="1"/>
</dbReference>
<evidence type="ECO:0000259" key="8">
    <source>
        <dbReference type="PROSITE" id="PS50893"/>
    </source>
</evidence>
<feature type="transmembrane region" description="Helical" evidence="7">
    <location>
        <begin position="324"/>
        <end position="344"/>
    </location>
</feature>
<keyword evidence="2 7" id="KW-0812">Transmembrane</keyword>
<dbReference type="Pfam" id="PF00664">
    <property type="entry name" value="ABC_membrane"/>
    <property type="match status" value="1"/>
</dbReference>
<dbReference type="GO" id="GO:0005524">
    <property type="term" value="F:ATP binding"/>
    <property type="evidence" value="ECO:0007669"/>
    <property type="project" value="UniProtKB-KW"/>
</dbReference>
<dbReference type="GO" id="GO:0140359">
    <property type="term" value="F:ABC-type transporter activity"/>
    <property type="evidence" value="ECO:0007669"/>
    <property type="project" value="InterPro"/>
</dbReference>
<dbReference type="EMBL" id="AP018829">
    <property type="protein sequence ID" value="BBF82645.1"/>
    <property type="molecule type" value="Genomic_DNA"/>
</dbReference>
<evidence type="ECO:0000256" key="5">
    <source>
        <dbReference type="ARBA" id="ARBA00022989"/>
    </source>
</evidence>
<geneLocation type="plasmid" evidence="12">
    <name>pasem-1 dna</name>
</geneLocation>
<dbReference type="SUPFAM" id="SSF90123">
    <property type="entry name" value="ABC transporter transmembrane region"/>
    <property type="match status" value="1"/>
</dbReference>
<evidence type="ECO:0000256" key="2">
    <source>
        <dbReference type="ARBA" id="ARBA00022692"/>
    </source>
</evidence>
<dbReference type="GO" id="GO:0016887">
    <property type="term" value="F:ATP hydrolysis activity"/>
    <property type="evidence" value="ECO:0007669"/>
    <property type="project" value="InterPro"/>
</dbReference>
<dbReference type="SMART" id="SM00382">
    <property type="entry name" value="AAA"/>
    <property type="match status" value="1"/>
</dbReference>
<protein>
    <submittedName>
        <fullName evidence="11">Type I secretion system ATPase, LssB family LapB</fullName>
    </submittedName>
</protein>
<feature type="transmembrane region" description="Helical" evidence="7">
    <location>
        <begin position="183"/>
        <end position="207"/>
    </location>
</feature>
<feature type="transmembrane region" description="Helical" evidence="7">
    <location>
        <begin position="293"/>
        <end position="318"/>
    </location>
</feature>
<keyword evidence="6 7" id="KW-0472">Membrane</keyword>
<dbReference type="Pfam" id="PF03412">
    <property type="entry name" value="Peptidase_C39"/>
    <property type="match status" value="1"/>
</dbReference>
<dbReference type="InterPro" id="IPR036640">
    <property type="entry name" value="ABC1_TM_sf"/>
</dbReference>
<dbReference type="CDD" id="cd18567">
    <property type="entry name" value="ABC_6TM_CvaB_RaxB_like"/>
    <property type="match status" value="1"/>
</dbReference>
<dbReference type="Proteomes" id="UP000278756">
    <property type="component" value="Plasmid pASEM-1"/>
</dbReference>
<dbReference type="Gene3D" id="3.90.70.10">
    <property type="entry name" value="Cysteine proteinases"/>
    <property type="match status" value="1"/>
</dbReference>
<evidence type="ECO:0000256" key="1">
    <source>
        <dbReference type="ARBA" id="ARBA00004651"/>
    </source>
</evidence>
<gene>
    <name evidence="11" type="ORF">EM6_3286</name>
</gene>
<evidence type="ECO:0000256" key="3">
    <source>
        <dbReference type="ARBA" id="ARBA00022741"/>
    </source>
</evidence>
<keyword evidence="5 7" id="KW-1133">Transmembrane helix</keyword>
<dbReference type="InterPro" id="IPR003593">
    <property type="entry name" value="AAA+_ATPase"/>
</dbReference>
<dbReference type="Pfam" id="PF00005">
    <property type="entry name" value="ABC_tran"/>
    <property type="match status" value="1"/>
</dbReference>
<dbReference type="InterPro" id="IPR017871">
    <property type="entry name" value="ABC_transporter-like_CS"/>
</dbReference>
<reference evidence="12" key="1">
    <citation type="journal article" date="2017" name="Biotechnol. Biofuels">
        <title>Evaluation of environmental bacterial communities as a factor affecting the growth of duckweed Lemna minor.</title>
        <authorList>
            <person name="Ishizawa H."/>
            <person name="Kuroda M."/>
            <person name="Morikawa M."/>
            <person name="Ike M."/>
        </authorList>
    </citation>
    <scope>NUCLEOTIDE SEQUENCE [LARGE SCALE GENOMIC DNA]</scope>
    <source>
        <strain evidence="12">M6</strain>
    </source>
</reference>
<keyword evidence="11" id="KW-0614">Plasmid</keyword>
<feature type="domain" description="ABC transmembrane type-1" evidence="9">
    <location>
        <begin position="186"/>
        <end position="466"/>
    </location>
</feature>
<feature type="transmembrane region" description="Helical" evidence="7">
    <location>
        <begin position="219"/>
        <end position="240"/>
    </location>
</feature>
<feature type="transmembrane region" description="Helical" evidence="7">
    <location>
        <begin position="404"/>
        <end position="425"/>
    </location>
</feature>
<dbReference type="InterPro" id="IPR003439">
    <property type="entry name" value="ABC_transporter-like_ATP-bd"/>
</dbReference>
<dbReference type="GO" id="GO:0008233">
    <property type="term" value="F:peptidase activity"/>
    <property type="evidence" value="ECO:0007669"/>
    <property type="project" value="InterPro"/>
</dbReference>
<feature type="domain" description="ABC transporter" evidence="8">
    <location>
        <begin position="498"/>
        <end position="728"/>
    </location>
</feature>
<dbReference type="Gene3D" id="1.20.1560.10">
    <property type="entry name" value="ABC transporter type 1, transmembrane domain"/>
    <property type="match status" value="1"/>
</dbReference>
<dbReference type="InterPro" id="IPR027417">
    <property type="entry name" value="P-loop_NTPase"/>
</dbReference>
<dbReference type="InterPro" id="IPR011527">
    <property type="entry name" value="ABC1_TM_dom"/>
</dbReference>
<dbReference type="PROSITE" id="PS50893">
    <property type="entry name" value="ABC_TRANSPORTER_2"/>
    <property type="match status" value="1"/>
</dbReference>
<dbReference type="AlphaFoldDB" id="A0A3G9G9H1"/>